<dbReference type="EMBL" id="JNBR01000420">
    <property type="protein sequence ID" value="OQR93236.1"/>
    <property type="molecule type" value="Genomic_DNA"/>
</dbReference>
<evidence type="ECO:0000259" key="3">
    <source>
        <dbReference type="PROSITE" id="PS50089"/>
    </source>
</evidence>
<feature type="domain" description="RING-type" evidence="3">
    <location>
        <begin position="141"/>
        <end position="189"/>
    </location>
</feature>
<reference evidence="4 5" key="1">
    <citation type="journal article" date="2014" name="Genome Biol. Evol.">
        <title>The secreted proteins of Achlya hypogyna and Thraustotheca clavata identify the ancestral oomycete secretome and reveal gene acquisitions by horizontal gene transfer.</title>
        <authorList>
            <person name="Misner I."/>
            <person name="Blouin N."/>
            <person name="Leonard G."/>
            <person name="Richards T.A."/>
            <person name="Lane C.E."/>
        </authorList>
    </citation>
    <scope>NUCLEOTIDE SEQUENCE [LARGE SCALE GENOMIC DNA]</scope>
    <source>
        <strain evidence="4 5">ATCC 48635</strain>
    </source>
</reference>
<dbReference type="AlphaFoldDB" id="A0A1V9Z5I3"/>
<dbReference type="SUPFAM" id="SSF57850">
    <property type="entry name" value="RING/U-box"/>
    <property type="match status" value="1"/>
</dbReference>
<feature type="compositionally biased region" description="Basic and acidic residues" evidence="2">
    <location>
        <begin position="249"/>
        <end position="259"/>
    </location>
</feature>
<accession>A0A1V9Z5I3</accession>
<gene>
    <name evidence="4" type="ORF">ACHHYP_02776</name>
</gene>
<evidence type="ECO:0000313" key="5">
    <source>
        <dbReference type="Proteomes" id="UP000243579"/>
    </source>
</evidence>
<evidence type="ECO:0000256" key="1">
    <source>
        <dbReference type="PROSITE-ProRule" id="PRU00175"/>
    </source>
</evidence>
<dbReference type="GO" id="GO:0008270">
    <property type="term" value="F:zinc ion binding"/>
    <property type="evidence" value="ECO:0007669"/>
    <property type="project" value="UniProtKB-KW"/>
</dbReference>
<dbReference type="STRING" id="1202772.A0A1V9Z5I3"/>
<name>A0A1V9Z5I3_ACHHY</name>
<dbReference type="InterPro" id="IPR013083">
    <property type="entry name" value="Znf_RING/FYVE/PHD"/>
</dbReference>
<organism evidence="4 5">
    <name type="scientific">Achlya hypogyna</name>
    <name type="common">Oomycete</name>
    <name type="synonym">Protoachlya hypogyna</name>
    <dbReference type="NCBI Taxonomy" id="1202772"/>
    <lineage>
        <taxon>Eukaryota</taxon>
        <taxon>Sar</taxon>
        <taxon>Stramenopiles</taxon>
        <taxon>Oomycota</taxon>
        <taxon>Saprolegniomycetes</taxon>
        <taxon>Saprolegniales</taxon>
        <taxon>Achlyaceae</taxon>
        <taxon>Achlya</taxon>
    </lineage>
</organism>
<dbReference type="Gene3D" id="3.30.40.10">
    <property type="entry name" value="Zinc/RING finger domain, C3HC4 (zinc finger)"/>
    <property type="match status" value="1"/>
</dbReference>
<keyword evidence="5" id="KW-1185">Reference proteome</keyword>
<keyword evidence="1" id="KW-0479">Metal-binding</keyword>
<evidence type="ECO:0000256" key="2">
    <source>
        <dbReference type="SAM" id="MobiDB-lite"/>
    </source>
</evidence>
<comment type="caution">
    <text evidence="4">The sequence shown here is derived from an EMBL/GenBank/DDBJ whole genome shotgun (WGS) entry which is preliminary data.</text>
</comment>
<feature type="region of interest" description="Disordered" evidence="2">
    <location>
        <begin position="249"/>
        <end position="278"/>
    </location>
</feature>
<sequence>MEHEVNGKVVVLQKRQSWVEEVSGSGVIQYRHESSGHCQAHAPEDWANLPQVVCEPDVAVPPLQNIVSSRRRSDDEQNIPELRTLPYANAMSEKEKAIKLQALRRQSQSMTTDYMSDVEMYNMAKPYSRRPDKTFDPTAVCIVCKTNKITMVFFPCEHKCLCNKCLDYRPPVTQIAGKGAQWPHACPVCYRDVSVMFENTGHETELYWKQDEVPRLPRNFVATFKRTGSRLNTAPSMVFPTLDELSTHEEVDATDDRPKTPLKKPPRLRDKTKTCRLM</sequence>
<keyword evidence="1" id="KW-0862">Zinc</keyword>
<protein>
    <recommendedName>
        <fullName evidence="3">RING-type domain-containing protein</fullName>
    </recommendedName>
</protein>
<dbReference type="OrthoDB" id="199205at2759"/>
<evidence type="ECO:0000313" key="4">
    <source>
        <dbReference type="EMBL" id="OQR93236.1"/>
    </source>
</evidence>
<feature type="compositionally biased region" description="Basic and acidic residues" evidence="2">
    <location>
        <begin position="267"/>
        <end position="278"/>
    </location>
</feature>
<dbReference type="PROSITE" id="PS50089">
    <property type="entry name" value="ZF_RING_2"/>
    <property type="match status" value="1"/>
</dbReference>
<keyword evidence="1" id="KW-0863">Zinc-finger</keyword>
<dbReference type="InterPro" id="IPR001841">
    <property type="entry name" value="Znf_RING"/>
</dbReference>
<proteinExistence type="predicted"/>
<dbReference type="Pfam" id="PF13920">
    <property type="entry name" value="zf-C3HC4_3"/>
    <property type="match status" value="1"/>
</dbReference>
<dbReference type="Proteomes" id="UP000243579">
    <property type="component" value="Unassembled WGS sequence"/>
</dbReference>